<feature type="region of interest" description="Disordered" evidence="3">
    <location>
        <begin position="64"/>
        <end position="86"/>
    </location>
</feature>
<gene>
    <name evidence="5" type="primary">hldE_21</name>
    <name evidence="5" type="ORF">SDC9_184145</name>
</gene>
<dbReference type="GO" id="GO:0033785">
    <property type="term" value="F:heptose 7-phosphate kinase activity"/>
    <property type="evidence" value="ECO:0007669"/>
    <property type="project" value="TreeGrafter"/>
</dbReference>
<evidence type="ECO:0000256" key="1">
    <source>
        <dbReference type="ARBA" id="ARBA00022679"/>
    </source>
</evidence>
<keyword evidence="1" id="KW-0808">Transferase</keyword>
<dbReference type="Pfam" id="PF00294">
    <property type="entry name" value="PfkB"/>
    <property type="match status" value="1"/>
</dbReference>
<feature type="compositionally biased region" description="Basic and acidic residues" evidence="3">
    <location>
        <begin position="71"/>
        <end position="86"/>
    </location>
</feature>
<protein>
    <submittedName>
        <fullName evidence="5">Bifunctional protein HldE</fullName>
    </submittedName>
</protein>
<dbReference type="GO" id="GO:0033786">
    <property type="term" value="F:heptose-1-phosphate adenylyltransferase activity"/>
    <property type="evidence" value="ECO:0007669"/>
    <property type="project" value="TreeGrafter"/>
</dbReference>
<accession>A0A645HC77</accession>
<evidence type="ECO:0000256" key="2">
    <source>
        <dbReference type="ARBA" id="ARBA00022777"/>
    </source>
</evidence>
<proteinExistence type="predicted"/>
<dbReference type="PANTHER" id="PTHR46969">
    <property type="entry name" value="BIFUNCTIONAL PROTEIN HLDE"/>
    <property type="match status" value="1"/>
</dbReference>
<dbReference type="InterPro" id="IPR029056">
    <property type="entry name" value="Ribokinase-like"/>
</dbReference>
<dbReference type="SUPFAM" id="SSF53613">
    <property type="entry name" value="Ribokinase-like"/>
    <property type="match status" value="1"/>
</dbReference>
<evidence type="ECO:0000259" key="4">
    <source>
        <dbReference type="Pfam" id="PF00294"/>
    </source>
</evidence>
<dbReference type="InterPro" id="IPR011611">
    <property type="entry name" value="PfkB_dom"/>
</dbReference>
<comment type="caution">
    <text evidence="5">The sequence shown here is derived from an EMBL/GenBank/DDBJ whole genome shotgun (WGS) entry which is preliminary data.</text>
</comment>
<dbReference type="AlphaFoldDB" id="A0A645HC77"/>
<dbReference type="GO" id="GO:0005829">
    <property type="term" value="C:cytosol"/>
    <property type="evidence" value="ECO:0007669"/>
    <property type="project" value="TreeGrafter"/>
</dbReference>
<evidence type="ECO:0000313" key="5">
    <source>
        <dbReference type="EMBL" id="MPN36635.1"/>
    </source>
</evidence>
<feature type="domain" description="Carbohydrate kinase PfkB" evidence="4">
    <location>
        <begin position="4"/>
        <end position="71"/>
    </location>
</feature>
<dbReference type="InterPro" id="IPR002173">
    <property type="entry name" value="Carboh/pur_kinase_PfkB_CS"/>
</dbReference>
<dbReference type="EMBL" id="VSSQ01090881">
    <property type="protein sequence ID" value="MPN36635.1"/>
    <property type="molecule type" value="Genomic_DNA"/>
</dbReference>
<dbReference type="Gene3D" id="3.40.1190.20">
    <property type="match status" value="1"/>
</dbReference>
<reference evidence="5" key="1">
    <citation type="submission" date="2019-08" db="EMBL/GenBank/DDBJ databases">
        <authorList>
            <person name="Kucharzyk K."/>
            <person name="Murdoch R.W."/>
            <person name="Higgins S."/>
            <person name="Loffler F."/>
        </authorList>
    </citation>
    <scope>NUCLEOTIDE SEQUENCE</scope>
</reference>
<organism evidence="5">
    <name type="scientific">bioreactor metagenome</name>
    <dbReference type="NCBI Taxonomy" id="1076179"/>
    <lineage>
        <taxon>unclassified sequences</taxon>
        <taxon>metagenomes</taxon>
        <taxon>ecological metagenomes</taxon>
    </lineage>
</organism>
<dbReference type="PANTHER" id="PTHR46969:SF1">
    <property type="entry name" value="BIFUNCTIONAL PROTEIN HLDE"/>
    <property type="match status" value="1"/>
</dbReference>
<keyword evidence="2" id="KW-0418">Kinase</keyword>
<dbReference type="PROSITE" id="PS00584">
    <property type="entry name" value="PFKB_KINASES_2"/>
    <property type="match status" value="1"/>
</dbReference>
<name>A0A645HC77_9ZZZZ</name>
<evidence type="ECO:0000256" key="3">
    <source>
        <dbReference type="SAM" id="MobiDB-lite"/>
    </source>
</evidence>
<sequence>MTLFEADGKFTHIPVTNKSEVYDVTGAGDTVVAAMILALAAGAKYPDAARLSNFAAGVVVKKPGTATTTPDELRETIGEHHENNRA</sequence>